<comment type="caution">
    <text evidence="2">The sequence shown here is derived from an EMBL/GenBank/DDBJ whole genome shotgun (WGS) entry which is preliminary data.</text>
</comment>
<gene>
    <name evidence="2" type="ORF">AAEO50_18805</name>
</gene>
<evidence type="ECO:0000259" key="1">
    <source>
        <dbReference type="Pfam" id="PF13157"/>
    </source>
</evidence>
<feature type="domain" description="Endospore appendages core" evidence="1">
    <location>
        <begin position="6"/>
        <end position="134"/>
    </location>
</feature>
<evidence type="ECO:0000313" key="3">
    <source>
        <dbReference type="Proteomes" id="UP001389717"/>
    </source>
</evidence>
<reference evidence="2 3" key="1">
    <citation type="submission" date="2024-04" db="EMBL/GenBank/DDBJ databases">
        <title>Bacillus oryzaecorticis sp. nov., a moderately halophilic bacterium isolated from rice husks.</title>
        <authorList>
            <person name="Zhu H.-S."/>
        </authorList>
    </citation>
    <scope>NUCLEOTIDE SEQUENCE [LARGE SCALE GENOMIC DNA]</scope>
    <source>
        <strain evidence="2 3">ZC255</strain>
    </source>
</reference>
<dbReference type="InterPro" id="IPR025055">
    <property type="entry name" value="Ena_core"/>
</dbReference>
<dbReference type="EMBL" id="JBBYAF010000050">
    <property type="protein sequence ID" value="MEL3974342.1"/>
    <property type="molecule type" value="Genomic_DNA"/>
</dbReference>
<dbReference type="RefSeq" id="WP_341985875.1">
    <property type="nucleotide sequence ID" value="NZ_JBBYAF010000050.1"/>
</dbReference>
<dbReference type="Pfam" id="PF13157">
    <property type="entry name" value="Enas"/>
    <property type="match status" value="1"/>
</dbReference>
<protein>
    <submittedName>
        <fullName evidence="2">S-Ena type endospore appendage</fullName>
    </submittedName>
</protein>
<accession>A0ABU9KE86</accession>
<evidence type="ECO:0000313" key="2">
    <source>
        <dbReference type="EMBL" id="MEL3974342.1"/>
    </source>
</evidence>
<organism evidence="2 3">
    <name type="scientific">Rossellomorea oryzaecorticis</name>
    <dbReference type="NCBI Taxonomy" id="1396505"/>
    <lineage>
        <taxon>Bacteria</taxon>
        <taxon>Bacillati</taxon>
        <taxon>Bacillota</taxon>
        <taxon>Bacilli</taxon>
        <taxon>Bacillales</taxon>
        <taxon>Bacillaceae</taxon>
        <taxon>Rossellomorea</taxon>
    </lineage>
</organism>
<dbReference type="Proteomes" id="UP001389717">
    <property type="component" value="Unassembled WGS sequence"/>
</dbReference>
<proteinExistence type="predicted"/>
<name>A0ABU9KE86_9BACI</name>
<sequence>MALKCGCCPDENGGTAVRPILSDKFCGFFELDCNNQLNDDRFVWRSRQMGAPFPVAGTVTVSYEGGCAAILTVNLRLNGDAGAIVGTLTIPDQPGDNPNSQSITVQRFDTLEIICAGAGANTCEGEYCLNIHYPSPFDLS</sequence>
<keyword evidence="3" id="KW-1185">Reference proteome</keyword>